<proteinExistence type="predicted"/>
<name>F4RQ99_MELLP</name>
<feature type="region of interest" description="Disordered" evidence="1">
    <location>
        <begin position="431"/>
        <end position="592"/>
    </location>
</feature>
<feature type="compositionally biased region" description="Polar residues" evidence="1">
    <location>
        <begin position="542"/>
        <end position="568"/>
    </location>
</feature>
<feature type="compositionally biased region" description="Polar residues" evidence="1">
    <location>
        <begin position="500"/>
        <end position="534"/>
    </location>
</feature>
<dbReference type="InParanoid" id="F4RQ99"/>
<feature type="compositionally biased region" description="Basic and acidic residues" evidence="1">
    <location>
        <begin position="228"/>
        <end position="238"/>
    </location>
</feature>
<dbReference type="RefSeq" id="XP_007411364.1">
    <property type="nucleotide sequence ID" value="XM_007411302.1"/>
</dbReference>
<sequence>MSKAETAKAKAIRASRRIQGLEIQPLTQTTTTNTSNSNACNRPLQSTSKIQGKDNMDDLEVEERNEDRSRDKGETAVDEPLLPNSDKHTQEAPPKITKNYIGHVPIPYPVGPIRAPRSEYEDSSSDSDDPENDFLDEESGSDEPNDEPNIKQPNSSDDSSDGSLSSRLASSASLGSSNKDQLSSSEDSTSDSSRESESGPSSGSESETSEEKSKKDRKRKRIAKAQKQLKEAKRELRRLEKRGKGKKTAKHDKGKKKDQQSSKKKKRRKGIQVEIGVIPNSNLVQLQPFWRKQMKKLHSSIPLTVFDQSFALADSEEYDKQHHSSSSKTTKNKGLDAPSEYKMSYGEWTENISLFKRYLMMHKHPEVAERINYHIKNVKQVKRSTECWMTALRYDILCRKSVFVEREDRHPIKDIGTFMKKYKEKAKDKSLNFGETNGGEANPYAKGGKLEFKHPETGQPIGYSAQHQPNMNSTNTQPIASSSREQAFRGRRRAQRPPRTQNYNQYPYQQGSSSTYNTFHPNQYQPFNNLQQAPLPSIHMGFQSQGSANNTSHTNTLPMNPSTSSTKFSARGGRGSWRGNRGGNGRQGQQET</sequence>
<dbReference type="Proteomes" id="UP000001072">
    <property type="component" value="Unassembled WGS sequence"/>
</dbReference>
<dbReference type="VEuPathDB" id="FungiDB:MELLADRAFT_64172"/>
<feature type="compositionally biased region" description="Low complexity" evidence="1">
    <location>
        <begin position="27"/>
        <end position="38"/>
    </location>
</feature>
<protein>
    <submittedName>
        <fullName evidence="2">Uncharacterized protein</fullName>
    </submittedName>
</protein>
<evidence type="ECO:0000256" key="1">
    <source>
        <dbReference type="SAM" id="MobiDB-lite"/>
    </source>
</evidence>
<feature type="compositionally biased region" description="Acidic residues" evidence="1">
    <location>
        <begin position="121"/>
        <end position="146"/>
    </location>
</feature>
<keyword evidence="3" id="KW-1185">Reference proteome</keyword>
<feature type="compositionally biased region" description="Basic residues" evidence="1">
    <location>
        <begin position="215"/>
        <end position="224"/>
    </location>
</feature>
<feature type="compositionally biased region" description="Basic and acidic residues" evidence="1">
    <location>
        <begin position="65"/>
        <end position="75"/>
    </location>
</feature>
<evidence type="ECO:0000313" key="2">
    <source>
        <dbReference type="EMBL" id="EGG05442.1"/>
    </source>
</evidence>
<feature type="compositionally biased region" description="Basic residues" evidence="1">
    <location>
        <begin position="239"/>
        <end position="254"/>
    </location>
</feature>
<dbReference type="HOGENOM" id="CLU_460844_0_0_1"/>
<dbReference type="KEGG" id="mlr:MELLADRAFT_64172"/>
<feature type="compositionally biased region" description="Low complexity" evidence="1">
    <location>
        <begin position="155"/>
        <end position="191"/>
    </location>
</feature>
<organism evidence="3">
    <name type="scientific">Melampsora larici-populina (strain 98AG31 / pathotype 3-4-7)</name>
    <name type="common">Poplar leaf rust fungus</name>
    <dbReference type="NCBI Taxonomy" id="747676"/>
    <lineage>
        <taxon>Eukaryota</taxon>
        <taxon>Fungi</taxon>
        <taxon>Dikarya</taxon>
        <taxon>Basidiomycota</taxon>
        <taxon>Pucciniomycotina</taxon>
        <taxon>Pucciniomycetes</taxon>
        <taxon>Pucciniales</taxon>
        <taxon>Melampsoraceae</taxon>
        <taxon>Melampsora</taxon>
    </lineage>
</organism>
<dbReference type="GeneID" id="18930218"/>
<dbReference type="EMBL" id="GL883113">
    <property type="protein sequence ID" value="EGG05442.1"/>
    <property type="molecule type" value="Genomic_DNA"/>
</dbReference>
<gene>
    <name evidence="2" type="ORF">MELLADRAFT_64172</name>
</gene>
<feature type="compositionally biased region" description="Gly residues" evidence="1">
    <location>
        <begin position="572"/>
        <end position="586"/>
    </location>
</feature>
<reference evidence="3" key="1">
    <citation type="journal article" date="2011" name="Proc. Natl. Acad. Sci. U.S.A.">
        <title>Obligate biotrophy features unraveled by the genomic analysis of rust fungi.</title>
        <authorList>
            <person name="Duplessis S."/>
            <person name="Cuomo C.A."/>
            <person name="Lin Y.-C."/>
            <person name="Aerts A."/>
            <person name="Tisserant E."/>
            <person name="Veneault-Fourrey C."/>
            <person name="Joly D.L."/>
            <person name="Hacquard S."/>
            <person name="Amselem J."/>
            <person name="Cantarel B.L."/>
            <person name="Chiu R."/>
            <person name="Coutinho P.M."/>
            <person name="Feau N."/>
            <person name="Field M."/>
            <person name="Frey P."/>
            <person name="Gelhaye E."/>
            <person name="Goldberg J."/>
            <person name="Grabherr M.G."/>
            <person name="Kodira C.D."/>
            <person name="Kohler A."/>
            <person name="Kuees U."/>
            <person name="Lindquist E.A."/>
            <person name="Lucas S.M."/>
            <person name="Mago R."/>
            <person name="Mauceli E."/>
            <person name="Morin E."/>
            <person name="Murat C."/>
            <person name="Pangilinan J.L."/>
            <person name="Park R."/>
            <person name="Pearson M."/>
            <person name="Quesneville H."/>
            <person name="Rouhier N."/>
            <person name="Sakthikumar S."/>
            <person name="Salamov A.A."/>
            <person name="Schmutz J."/>
            <person name="Selles B."/>
            <person name="Shapiro H."/>
            <person name="Tanguay P."/>
            <person name="Tuskan G.A."/>
            <person name="Henrissat B."/>
            <person name="Van de Peer Y."/>
            <person name="Rouze P."/>
            <person name="Ellis J.G."/>
            <person name="Dodds P.N."/>
            <person name="Schein J.E."/>
            <person name="Zhong S."/>
            <person name="Hamelin R.C."/>
            <person name="Grigoriev I.V."/>
            <person name="Szabo L.J."/>
            <person name="Martin F."/>
        </authorList>
    </citation>
    <scope>NUCLEOTIDE SEQUENCE [LARGE SCALE GENOMIC DNA]</scope>
    <source>
        <strain evidence="3">98AG31 / pathotype 3-4-7</strain>
    </source>
</reference>
<dbReference type="AlphaFoldDB" id="F4RQ99"/>
<feature type="compositionally biased region" description="Polar residues" evidence="1">
    <location>
        <begin position="39"/>
        <end position="50"/>
    </location>
</feature>
<feature type="compositionally biased region" description="Polar residues" evidence="1">
    <location>
        <begin position="465"/>
        <end position="483"/>
    </location>
</feature>
<evidence type="ECO:0000313" key="3">
    <source>
        <dbReference type="Proteomes" id="UP000001072"/>
    </source>
</evidence>
<accession>F4RQ99</accession>
<feature type="region of interest" description="Disordered" evidence="1">
    <location>
        <begin position="1"/>
        <end position="273"/>
    </location>
</feature>